<evidence type="ECO:0000313" key="1">
    <source>
        <dbReference type="EMBL" id="CAH9055605.1"/>
    </source>
</evidence>
<sequence>MKYSVLKCYIKIQCYLMGYTSLDPGTHILRRIRGTTVTQWGLNRPDGPPSARKISTQNMVQKPREPGVPVGHGSVGQTLVGHRKLPEPDFTLNYFYIFCTQPNSGPIVNGPPKPKTWESSPNFFYKYSPWE</sequence>
<name>A0A9P1DX28_CUSEU</name>
<organism evidence="1 2">
    <name type="scientific">Cuscuta europaea</name>
    <name type="common">European dodder</name>
    <dbReference type="NCBI Taxonomy" id="41803"/>
    <lineage>
        <taxon>Eukaryota</taxon>
        <taxon>Viridiplantae</taxon>
        <taxon>Streptophyta</taxon>
        <taxon>Embryophyta</taxon>
        <taxon>Tracheophyta</taxon>
        <taxon>Spermatophyta</taxon>
        <taxon>Magnoliopsida</taxon>
        <taxon>eudicotyledons</taxon>
        <taxon>Gunneridae</taxon>
        <taxon>Pentapetalae</taxon>
        <taxon>asterids</taxon>
        <taxon>lamiids</taxon>
        <taxon>Solanales</taxon>
        <taxon>Convolvulaceae</taxon>
        <taxon>Cuscuteae</taxon>
        <taxon>Cuscuta</taxon>
        <taxon>Cuscuta subgen. Cuscuta</taxon>
    </lineage>
</organism>
<evidence type="ECO:0000313" key="2">
    <source>
        <dbReference type="Proteomes" id="UP001152484"/>
    </source>
</evidence>
<dbReference type="AlphaFoldDB" id="A0A9P1DX28"/>
<accession>A0A9P1DX28</accession>
<gene>
    <name evidence="1" type="ORF">CEURO_LOCUS832</name>
</gene>
<proteinExistence type="predicted"/>
<reference evidence="1" key="1">
    <citation type="submission" date="2022-07" db="EMBL/GenBank/DDBJ databases">
        <authorList>
            <person name="Macas J."/>
            <person name="Novak P."/>
            <person name="Neumann P."/>
        </authorList>
    </citation>
    <scope>NUCLEOTIDE SEQUENCE</scope>
</reference>
<protein>
    <submittedName>
        <fullName evidence="1">Uncharacterized protein</fullName>
    </submittedName>
</protein>
<keyword evidence="2" id="KW-1185">Reference proteome</keyword>
<dbReference type="EMBL" id="CAMAPE010000003">
    <property type="protein sequence ID" value="CAH9055605.1"/>
    <property type="molecule type" value="Genomic_DNA"/>
</dbReference>
<dbReference type="Proteomes" id="UP001152484">
    <property type="component" value="Unassembled WGS sequence"/>
</dbReference>
<comment type="caution">
    <text evidence="1">The sequence shown here is derived from an EMBL/GenBank/DDBJ whole genome shotgun (WGS) entry which is preliminary data.</text>
</comment>